<dbReference type="InterPro" id="IPR048328">
    <property type="entry name" value="Dyp_perox_C"/>
</dbReference>
<keyword evidence="6 13" id="KW-0560">Oxidoreductase</keyword>
<dbReference type="InterPro" id="IPR011008">
    <property type="entry name" value="Dimeric_a/b-barrel"/>
</dbReference>
<keyword evidence="3 13" id="KW-0349">Heme</keyword>
<dbReference type="NCBIfam" id="TIGR01413">
    <property type="entry name" value="Dyp_perox_fam"/>
    <property type="match status" value="1"/>
</dbReference>
<evidence type="ECO:0000256" key="8">
    <source>
        <dbReference type="ARBA" id="ARBA00023239"/>
    </source>
</evidence>
<comment type="subcellular location">
    <subcellularLocation>
        <location evidence="1">Cell envelope</location>
    </subcellularLocation>
</comment>
<keyword evidence="2 13" id="KW-0575">Peroxidase</keyword>
<dbReference type="InterPro" id="IPR048327">
    <property type="entry name" value="Dyp_perox_N"/>
</dbReference>
<evidence type="ECO:0000256" key="2">
    <source>
        <dbReference type="ARBA" id="ARBA00022559"/>
    </source>
</evidence>
<dbReference type="InterPro" id="IPR006314">
    <property type="entry name" value="Dyp_peroxidase"/>
</dbReference>
<evidence type="ECO:0000313" key="17">
    <source>
        <dbReference type="EMBL" id="GAA5186643.1"/>
    </source>
</evidence>
<evidence type="ECO:0000259" key="16">
    <source>
        <dbReference type="Pfam" id="PF20628"/>
    </source>
</evidence>
<evidence type="ECO:0000256" key="11">
    <source>
        <dbReference type="ARBA" id="ARBA00033775"/>
    </source>
</evidence>
<accession>A0ABP9RVC2</accession>
<keyword evidence="18" id="KW-1185">Reference proteome</keyword>
<protein>
    <recommendedName>
        <fullName evidence="10 13">Deferrochelatase</fullName>
        <ecNumber evidence="13">1.11.1.-</ecNumber>
    </recommendedName>
    <alternativeName>
        <fullName evidence="11 13">Peroxidase EfeB</fullName>
    </alternativeName>
</protein>
<evidence type="ECO:0000256" key="6">
    <source>
        <dbReference type="ARBA" id="ARBA00023002"/>
    </source>
</evidence>
<evidence type="ECO:0000256" key="9">
    <source>
        <dbReference type="ARBA" id="ARBA00025737"/>
    </source>
</evidence>
<evidence type="ECO:0000256" key="7">
    <source>
        <dbReference type="ARBA" id="ARBA00023004"/>
    </source>
</evidence>
<dbReference type="InterPro" id="IPR006311">
    <property type="entry name" value="TAT_signal"/>
</dbReference>
<evidence type="ECO:0000256" key="14">
    <source>
        <dbReference type="SAM" id="MobiDB-lite"/>
    </source>
</evidence>
<dbReference type="SUPFAM" id="SSF54909">
    <property type="entry name" value="Dimeric alpha+beta barrel"/>
    <property type="match status" value="1"/>
</dbReference>
<comment type="cofactor">
    <cofactor evidence="13">
        <name>heme b</name>
        <dbReference type="ChEBI" id="CHEBI:60344"/>
    </cofactor>
    <text evidence="13">Binds 1 heme b (iron(II)-protoporphyrin IX) group non-covalently per subunit.</text>
</comment>
<organism evidence="17 18">
    <name type="scientific">Rugosimonospora acidiphila</name>
    <dbReference type="NCBI Taxonomy" id="556531"/>
    <lineage>
        <taxon>Bacteria</taxon>
        <taxon>Bacillati</taxon>
        <taxon>Actinomycetota</taxon>
        <taxon>Actinomycetes</taxon>
        <taxon>Micromonosporales</taxon>
        <taxon>Micromonosporaceae</taxon>
        <taxon>Rugosimonospora</taxon>
    </lineage>
</organism>
<keyword evidence="4 13" id="KW-0479">Metal-binding</keyword>
<dbReference type="Proteomes" id="UP001501570">
    <property type="component" value="Unassembled WGS sequence"/>
</dbReference>
<sequence>MPFGRRGFLSGVLGAGAGALGATALTGATAHADVSGAAATPSAFPFHGPHQQGILTPAQRSGLVAAFDATTSSRAELAELFQTITARARALTAGGAPGDLGISGPPADNGVLGPGVPADGLTVTLSVGASLFDARFGLAAQRPAKLTTMPDFPNDALRRELCDGDLLLQICAHNPDTAVHALREISRATRGGMQPRWRQSGFVSPPRPAGTPRNLMGFKDGTANPDTSDGADMAKLVWTRGGDGEPAWTTGGSYHVVRLIRMLVEFWDRVNLREQENMIGRRKDSGAPNTGSSEFDAPDFVHDPSGESIPTNAHIRLANPRTAQTDSSRLLRRPYNYDNGVDPNGQLDMGLVFIAFNQDLERQFAAVQKRLVDEPLVDYISPYGGGYFFALPGVQDPRDWFGRGLLA</sequence>
<feature type="region of interest" description="Disordered" evidence="14">
    <location>
        <begin position="190"/>
        <end position="217"/>
    </location>
</feature>
<feature type="domain" description="Dyp-type peroxidase C-terminal" evidence="16">
    <location>
        <begin position="211"/>
        <end position="394"/>
    </location>
</feature>
<dbReference type="Pfam" id="PF20628">
    <property type="entry name" value="Dyp_perox_C"/>
    <property type="match status" value="1"/>
</dbReference>
<keyword evidence="5 13" id="KW-0732">Signal</keyword>
<keyword evidence="7 13" id="KW-0408">Iron</keyword>
<evidence type="ECO:0000256" key="13">
    <source>
        <dbReference type="RuleBase" id="RU365017"/>
    </source>
</evidence>
<dbReference type="PROSITE" id="PS51404">
    <property type="entry name" value="DYP_PEROXIDASE"/>
    <property type="match status" value="1"/>
</dbReference>
<name>A0ABP9RVC2_9ACTN</name>
<reference evidence="18" key="1">
    <citation type="journal article" date="2019" name="Int. J. Syst. Evol. Microbiol.">
        <title>The Global Catalogue of Microorganisms (GCM) 10K type strain sequencing project: providing services to taxonomists for standard genome sequencing and annotation.</title>
        <authorList>
            <consortium name="The Broad Institute Genomics Platform"/>
            <consortium name="The Broad Institute Genome Sequencing Center for Infectious Disease"/>
            <person name="Wu L."/>
            <person name="Ma J."/>
        </authorList>
    </citation>
    <scope>NUCLEOTIDE SEQUENCE [LARGE SCALE GENOMIC DNA]</scope>
    <source>
        <strain evidence="18">JCM 18304</strain>
    </source>
</reference>
<evidence type="ECO:0000256" key="5">
    <source>
        <dbReference type="ARBA" id="ARBA00022729"/>
    </source>
</evidence>
<evidence type="ECO:0000313" key="18">
    <source>
        <dbReference type="Proteomes" id="UP001501570"/>
    </source>
</evidence>
<feature type="signal peptide" evidence="13">
    <location>
        <begin position="1"/>
        <end position="24"/>
    </location>
</feature>
<evidence type="ECO:0000256" key="10">
    <source>
        <dbReference type="ARBA" id="ARBA00033771"/>
    </source>
</evidence>
<comment type="similarity">
    <text evidence="9 13">Belongs to the DyP-type peroxidase family.</text>
</comment>
<evidence type="ECO:0000256" key="12">
    <source>
        <dbReference type="ARBA" id="ARBA00048856"/>
    </source>
</evidence>
<evidence type="ECO:0000256" key="4">
    <source>
        <dbReference type="ARBA" id="ARBA00022723"/>
    </source>
</evidence>
<feature type="chain" id="PRO_5044988595" description="Deferrochelatase" evidence="13">
    <location>
        <begin position="25"/>
        <end position="407"/>
    </location>
</feature>
<dbReference type="InterPro" id="IPR006313">
    <property type="entry name" value="EfeB/EfeN"/>
</dbReference>
<proteinExistence type="inferred from homology"/>
<keyword evidence="8" id="KW-0456">Lyase</keyword>
<dbReference type="PROSITE" id="PS51318">
    <property type="entry name" value="TAT"/>
    <property type="match status" value="1"/>
</dbReference>
<dbReference type="NCBIfam" id="TIGR01412">
    <property type="entry name" value="tat_substr_1"/>
    <property type="match status" value="1"/>
</dbReference>
<dbReference type="EMBL" id="BAABJQ010000008">
    <property type="protein sequence ID" value="GAA5186643.1"/>
    <property type="molecule type" value="Genomic_DNA"/>
</dbReference>
<feature type="domain" description="Dyp-type peroxidase N-terminal" evidence="15">
    <location>
        <begin position="51"/>
        <end position="202"/>
    </location>
</feature>
<gene>
    <name evidence="17" type="primary">efeB_1</name>
    <name evidence="17" type="ORF">GCM10023322_33360</name>
</gene>
<evidence type="ECO:0000256" key="1">
    <source>
        <dbReference type="ARBA" id="ARBA00004196"/>
    </source>
</evidence>
<comment type="caution">
    <text evidence="17">The sequence shown here is derived from an EMBL/GenBank/DDBJ whole genome shotgun (WGS) entry which is preliminary data.</text>
</comment>
<evidence type="ECO:0000256" key="3">
    <source>
        <dbReference type="ARBA" id="ARBA00022617"/>
    </source>
</evidence>
<dbReference type="EC" id="1.11.1.-" evidence="13"/>
<evidence type="ECO:0000259" key="15">
    <source>
        <dbReference type="Pfam" id="PF04261"/>
    </source>
</evidence>
<dbReference type="Pfam" id="PF04261">
    <property type="entry name" value="Dyp_perox_N"/>
    <property type="match status" value="1"/>
</dbReference>
<dbReference type="PANTHER" id="PTHR30521">
    <property type="entry name" value="DEFERROCHELATASE/PEROXIDASE"/>
    <property type="match status" value="1"/>
</dbReference>
<dbReference type="PANTHER" id="PTHR30521:SF4">
    <property type="entry name" value="DEFERROCHELATASE"/>
    <property type="match status" value="1"/>
</dbReference>
<comment type="function">
    <text evidence="13">Involved in the recovery of exogenous heme iron. Extracts iron from heme while preserving the protoporphyrin ring intact.</text>
</comment>
<comment type="catalytic activity">
    <reaction evidence="12">
        <text>heme b + 2 H(+) = protoporphyrin IX + Fe(2+)</text>
        <dbReference type="Rhea" id="RHEA:22584"/>
        <dbReference type="ChEBI" id="CHEBI:15378"/>
        <dbReference type="ChEBI" id="CHEBI:29033"/>
        <dbReference type="ChEBI" id="CHEBI:57306"/>
        <dbReference type="ChEBI" id="CHEBI:60344"/>
        <dbReference type="EC" id="4.98.1.1"/>
    </reaction>
    <physiologicalReaction direction="left-to-right" evidence="12">
        <dbReference type="Rhea" id="RHEA:22585"/>
    </physiologicalReaction>
</comment>